<evidence type="ECO:0000256" key="2">
    <source>
        <dbReference type="PROSITE-ProRule" id="PRU00124"/>
    </source>
</evidence>
<evidence type="ECO:0000256" key="3">
    <source>
        <dbReference type="SAM" id="MobiDB-lite"/>
    </source>
</evidence>
<dbReference type="InterPro" id="IPR023415">
    <property type="entry name" value="LDLR_class-A_CS"/>
</dbReference>
<feature type="disulfide bond" evidence="2">
    <location>
        <begin position="144"/>
        <end position="159"/>
    </location>
</feature>
<keyword evidence="1 2" id="KW-1015">Disulfide bond</keyword>
<sequence>MCDFETDFCDWQNPNDDEFDWQRDKGGTSSDNTVPGGDHPTNQAAFVTFSSGTGNFESFPLVSVLIDASTQACSTHNLQRTYVCSILALLVARHMPISCIICRRFMNNIVDFAAGSTRPPAPPCNSKQWLCPVEYTCIPKSKRCNDVEDCMDGSDEIDCDD</sequence>
<dbReference type="InterPro" id="IPR000998">
    <property type="entry name" value="MAM_dom"/>
</dbReference>
<dbReference type="CDD" id="cd00112">
    <property type="entry name" value="LDLa"/>
    <property type="match status" value="1"/>
</dbReference>
<dbReference type="PANTHER" id="PTHR23282">
    <property type="entry name" value="APICAL ENDOSOMAL GLYCOPROTEIN PRECURSOR"/>
    <property type="match status" value="1"/>
</dbReference>
<protein>
    <submittedName>
        <fullName evidence="5">MAM and LDL-receptor class A domain-containing protein 1</fullName>
    </submittedName>
</protein>
<dbReference type="Pfam" id="PF00057">
    <property type="entry name" value="Ldl_recept_a"/>
    <property type="match status" value="1"/>
</dbReference>
<dbReference type="PROSITE" id="PS01209">
    <property type="entry name" value="LDLRA_1"/>
    <property type="match status" value="1"/>
</dbReference>
<dbReference type="SMART" id="SM00192">
    <property type="entry name" value="LDLa"/>
    <property type="match status" value="1"/>
</dbReference>
<dbReference type="EMBL" id="JAIZAY010000001">
    <property type="protein sequence ID" value="KAJ8048133.1"/>
    <property type="molecule type" value="Genomic_DNA"/>
</dbReference>
<feature type="region of interest" description="Disordered" evidence="3">
    <location>
        <begin position="13"/>
        <end position="39"/>
    </location>
</feature>
<dbReference type="InterPro" id="IPR013320">
    <property type="entry name" value="ConA-like_dom_sf"/>
</dbReference>
<evidence type="ECO:0000259" key="4">
    <source>
        <dbReference type="PROSITE" id="PS50060"/>
    </source>
</evidence>
<gene>
    <name evidence="5" type="ORF">HOLleu_00311</name>
</gene>
<comment type="caution">
    <text evidence="5">The sequence shown here is derived from an EMBL/GenBank/DDBJ whole genome shotgun (WGS) entry which is preliminary data.</text>
</comment>
<proteinExistence type="predicted"/>
<organism evidence="5 6">
    <name type="scientific">Holothuria leucospilota</name>
    <name type="common">Black long sea cucumber</name>
    <name type="synonym">Mertensiothuria leucospilota</name>
    <dbReference type="NCBI Taxonomy" id="206669"/>
    <lineage>
        <taxon>Eukaryota</taxon>
        <taxon>Metazoa</taxon>
        <taxon>Echinodermata</taxon>
        <taxon>Eleutherozoa</taxon>
        <taxon>Echinozoa</taxon>
        <taxon>Holothuroidea</taxon>
        <taxon>Aspidochirotacea</taxon>
        <taxon>Aspidochirotida</taxon>
        <taxon>Holothuriidae</taxon>
        <taxon>Holothuria</taxon>
    </lineage>
</organism>
<dbReference type="SUPFAM" id="SSF49899">
    <property type="entry name" value="Concanavalin A-like lectins/glucanases"/>
    <property type="match status" value="1"/>
</dbReference>
<dbReference type="PANTHER" id="PTHR23282:SF101">
    <property type="entry name" value="MAM DOMAIN-CONTAINING PROTEIN"/>
    <property type="match status" value="1"/>
</dbReference>
<dbReference type="Pfam" id="PF00629">
    <property type="entry name" value="MAM"/>
    <property type="match status" value="1"/>
</dbReference>
<evidence type="ECO:0000256" key="1">
    <source>
        <dbReference type="ARBA" id="ARBA00023157"/>
    </source>
</evidence>
<comment type="caution">
    <text evidence="2">Lacks conserved residue(s) required for the propagation of feature annotation.</text>
</comment>
<accession>A0A9Q1HK89</accession>
<dbReference type="GO" id="GO:0016020">
    <property type="term" value="C:membrane"/>
    <property type="evidence" value="ECO:0007669"/>
    <property type="project" value="InterPro"/>
</dbReference>
<reference evidence="5" key="1">
    <citation type="submission" date="2021-10" db="EMBL/GenBank/DDBJ databases">
        <title>Tropical sea cucumber genome reveals ecological adaptation and Cuvierian tubules defense mechanism.</title>
        <authorList>
            <person name="Chen T."/>
        </authorList>
    </citation>
    <scope>NUCLEOTIDE SEQUENCE</scope>
    <source>
        <strain evidence="5">Nanhai2018</strain>
        <tissue evidence="5">Muscle</tissue>
    </source>
</reference>
<dbReference type="SUPFAM" id="SSF57424">
    <property type="entry name" value="LDL receptor-like module"/>
    <property type="match status" value="1"/>
</dbReference>
<dbReference type="Proteomes" id="UP001152320">
    <property type="component" value="Chromosome 1"/>
</dbReference>
<dbReference type="OrthoDB" id="6076617at2759"/>
<keyword evidence="6" id="KW-1185">Reference proteome</keyword>
<evidence type="ECO:0000313" key="6">
    <source>
        <dbReference type="Proteomes" id="UP001152320"/>
    </source>
</evidence>
<name>A0A9Q1HK89_HOLLE</name>
<feature type="domain" description="MAM" evidence="4">
    <location>
        <begin position="1"/>
        <end position="84"/>
    </location>
</feature>
<dbReference type="PROSITE" id="PS50060">
    <property type="entry name" value="MAM_2"/>
    <property type="match status" value="1"/>
</dbReference>
<dbReference type="AlphaFoldDB" id="A0A9Q1HK89"/>
<dbReference type="Gene3D" id="4.10.400.10">
    <property type="entry name" value="Low-density Lipoprotein Receptor"/>
    <property type="match status" value="1"/>
</dbReference>
<dbReference type="InterPro" id="IPR051560">
    <property type="entry name" value="MAM_domain-containing"/>
</dbReference>
<dbReference type="InterPro" id="IPR002172">
    <property type="entry name" value="LDrepeatLR_classA_rpt"/>
</dbReference>
<dbReference type="Gene3D" id="2.60.120.200">
    <property type="match status" value="1"/>
</dbReference>
<dbReference type="PROSITE" id="PS50068">
    <property type="entry name" value="LDLRA_2"/>
    <property type="match status" value="1"/>
</dbReference>
<dbReference type="InterPro" id="IPR036055">
    <property type="entry name" value="LDL_receptor-like_sf"/>
</dbReference>
<evidence type="ECO:0000313" key="5">
    <source>
        <dbReference type="EMBL" id="KAJ8048133.1"/>
    </source>
</evidence>